<dbReference type="KEGG" id="naj:B1756_07815"/>
<name>A0A2Z2HS85_9EURY</name>
<dbReference type="Proteomes" id="UP000250088">
    <property type="component" value="Chromosome"/>
</dbReference>
<organism evidence="1 2">
    <name type="scientific">Natrarchaeobaculum aegyptiacum</name>
    <dbReference type="NCBI Taxonomy" id="745377"/>
    <lineage>
        <taxon>Archaea</taxon>
        <taxon>Methanobacteriati</taxon>
        <taxon>Methanobacteriota</taxon>
        <taxon>Stenosarchaea group</taxon>
        <taxon>Halobacteria</taxon>
        <taxon>Halobacteriales</taxon>
        <taxon>Natrialbaceae</taxon>
        <taxon>Natrarchaeobaculum</taxon>
    </lineage>
</organism>
<dbReference type="AlphaFoldDB" id="A0A2Z2HS85"/>
<proteinExistence type="predicted"/>
<sequence length="79" mass="8744">MEQDFLGALTGTGTVEVLVENDGQEGQVEVVVELEDNHGEVVTREIESIHMEEGEQRRISVDVEVTEEVEAYEVEARAG</sequence>
<keyword evidence="2" id="KW-1185">Reference proteome</keyword>
<evidence type="ECO:0000313" key="1">
    <source>
        <dbReference type="EMBL" id="ARS89653.1"/>
    </source>
</evidence>
<accession>A0A2Z2HS85</accession>
<gene>
    <name evidence="1" type="ORF">B1756_07815</name>
</gene>
<protein>
    <submittedName>
        <fullName evidence="1">Uncharacterized protein</fullName>
    </submittedName>
</protein>
<dbReference type="EMBL" id="CP019893">
    <property type="protein sequence ID" value="ARS89653.1"/>
    <property type="molecule type" value="Genomic_DNA"/>
</dbReference>
<evidence type="ECO:0000313" key="2">
    <source>
        <dbReference type="Proteomes" id="UP000250088"/>
    </source>
</evidence>
<reference evidence="2" key="1">
    <citation type="submission" date="2017-02" db="EMBL/GenBank/DDBJ databases">
        <title>Natronthermophilus aegyptiacus gen. nov.,sp. nov., an aerobic, extremely halophilic alkalithermophilic archaeon isolated from the athalassohaline Wadi An Natrun, Egypt.</title>
        <authorList>
            <person name="Zhao B."/>
        </authorList>
    </citation>
    <scope>NUCLEOTIDE SEQUENCE [LARGE SCALE GENOMIC DNA]</scope>
    <source>
        <strain evidence="2">JW/NM-HA 15</strain>
    </source>
</reference>